<gene>
    <name evidence="2" type="ORF">WISP_28378</name>
</gene>
<accession>A0ABQ9DRQ9</accession>
<evidence type="ECO:0000256" key="1">
    <source>
        <dbReference type="SAM" id="MobiDB-lite"/>
    </source>
</evidence>
<evidence type="ECO:0000313" key="2">
    <source>
        <dbReference type="EMBL" id="KAJ7424514.1"/>
    </source>
</evidence>
<sequence length="166" mass="17902">MDWLGKAEPVDITGINSVIADCPGGSVRERTAQVRRIEALLRESAQLHPAAQRSRYPTPALHGSSESKRESKPLSSSNRHADTDQRDKPEFWLLSAQGGRSSSMKPKRDNTWFSTHMSSQVTPDRAGTGSAIHSASSVTSDRVGTGPSMDKSSGTMQNRTSPVTPA</sequence>
<feature type="compositionally biased region" description="Polar residues" evidence="1">
    <location>
        <begin position="150"/>
        <end position="166"/>
    </location>
</feature>
<protein>
    <submittedName>
        <fullName evidence="2">Uncharacterized protein</fullName>
    </submittedName>
</protein>
<feature type="region of interest" description="Disordered" evidence="1">
    <location>
        <begin position="43"/>
        <end position="166"/>
    </location>
</feature>
<dbReference type="Proteomes" id="UP001145742">
    <property type="component" value="Unassembled WGS sequence"/>
</dbReference>
<reference evidence="2" key="1">
    <citation type="submission" date="2019-10" db="EMBL/GenBank/DDBJ databases">
        <authorList>
            <person name="Soares A.E.R."/>
            <person name="Aleixo A."/>
            <person name="Schneider P."/>
            <person name="Miyaki C.Y."/>
            <person name="Schneider M.P."/>
            <person name="Mello C."/>
            <person name="Vasconcelos A.T.R."/>
        </authorList>
    </citation>
    <scope>NUCLEOTIDE SEQUENCE</scope>
    <source>
        <tissue evidence="2">Muscle</tissue>
    </source>
</reference>
<dbReference type="EMBL" id="WHWB01032662">
    <property type="protein sequence ID" value="KAJ7424514.1"/>
    <property type="molecule type" value="Genomic_DNA"/>
</dbReference>
<evidence type="ECO:0000313" key="3">
    <source>
        <dbReference type="Proteomes" id="UP001145742"/>
    </source>
</evidence>
<keyword evidence="3" id="KW-1185">Reference proteome</keyword>
<name>A0ABQ9DRQ9_9PASS</name>
<feature type="compositionally biased region" description="Basic and acidic residues" evidence="1">
    <location>
        <begin position="79"/>
        <end position="90"/>
    </location>
</feature>
<feature type="compositionally biased region" description="Polar residues" evidence="1">
    <location>
        <begin position="111"/>
        <end position="122"/>
    </location>
</feature>
<proteinExistence type="predicted"/>
<feature type="compositionally biased region" description="Polar residues" evidence="1">
    <location>
        <begin position="131"/>
        <end position="142"/>
    </location>
</feature>
<organism evidence="2 3">
    <name type="scientific">Willisornis vidua</name>
    <name type="common">Xingu scale-backed antbird</name>
    <dbReference type="NCBI Taxonomy" id="1566151"/>
    <lineage>
        <taxon>Eukaryota</taxon>
        <taxon>Metazoa</taxon>
        <taxon>Chordata</taxon>
        <taxon>Craniata</taxon>
        <taxon>Vertebrata</taxon>
        <taxon>Euteleostomi</taxon>
        <taxon>Archelosauria</taxon>
        <taxon>Archosauria</taxon>
        <taxon>Dinosauria</taxon>
        <taxon>Saurischia</taxon>
        <taxon>Theropoda</taxon>
        <taxon>Coelurosauria</taxon>
        <taxon>Aves</taxon>
        <taxon>Neognathae</taxon>
        <taxon>Neoaves</taxon>
        <taxon>Telluraves</taxon>
        <taxon>Australaves</taxon>
        <taxon>Passeriformes</taxon>
        <taxon>Thamnophilidae</taxon>
        <taxon>Willisornis</taxon>
    </lineage>
</organism>
<comment type="caution">
    <text evidence="2">The sequence shown here is derived from an EMBL/GenBank/DDBJ whole genome shotgun (WGS) entry which is preliminary data.</text>
</comment>